<dbReference type="EMBL" id="CAJJDM010000026">
    <property type="protein sequence ID" value="CAD8058363.1"/>
    <property type="molecule type" value="Genomic_DNA"/>
</dbReference>
<protein>
    <recommendedName>
        <fullName evidence="1">AMMECR1 domain-containing protein</fullName>
    </recommendedName>
</protein>
<organism evidence="2 3">
    <name type="scientific">Paramecium primaurelia</name>
    <dbReference type="NCBI Taxonomy" id="5886"/>
    <lineage>
        <taxon>Eukaryota</taxon>
        <taxon>Sar</taxon>
        <taxon>Alveolata</taxon>
        <taxon>Ciliophora</taxon>
        <taxon>Intramacronucleata</taxon>
        <taxon>Oligohymenophorea</taxon>
        <taxon>Peniculida</taxon>
        <taxon>Parameciidae</taxon>
        <taxon>Paramecium</taxon>
    </lineage>
</organism>
<comment type="caution">
    <text evidence="2">The sequence shown here is derived from an EMBL/GenBank/DDBJ whole genome shotgun (WGS) entry which is preliminary data.</text>
</comment>
<dbReference type="Pfam" id="PF01871">
    <property type="entry name" value="AMMECR1"/>
    <property type="match status" value="1"/>
</dbReference>
<dbReference type="PROSITE" id="PS51112">
    <property type="entry name" value="AMMECR1"/>
    <property type="match status" value="1"/>
</dbReference>
<proteinExistence type="predicted"/>
<keyword evidence="3" id="KW-1185">Reference proteome</keyword>
<gene>
    <name evidence="2" type="ORF">PPRIM_AZ9-3.1.T0270178</name>
</gene>
<evidence type="ECO:0000259" key="1">
    <source>
        <dbReference type="PROSITE" id="PS51112"/>
    </source>
</evidence>
<dbReference type="OMA" id="TNEAFPL"/>
<dbReference type="Proteomes" id="UP000688137">
    <property type="component" value="Unassembled WGS sequence"/>
</dbReference>
<feature type="domain" description="AMMECR1" evidence="1">
    <location>
        <begin position="1"/>
        <end position="189"/>
    </location>
</feature>
<dbReference type="InterPro" id="IPR023473">
    <property type="entry name" value="AMMECR1"/>
</dbReference>
<sequence>MQINQALPIHCAYCFDVLIASLQKKELPKPTFQEFDVPVFITFYANKEDLRGCIGTFSSGPLSQQLAKYTYLSAFKDSRFPPIQTKELNSLDVGVSLLVNFQKGKKWNQWEVGKHGIIIDFQEGGREYGATFLPEVAAEEGWDINTTLEHLIAKAGYRKNYQNILDKIQLTTYETSKAKMTYAEYLELKK</sequence>
<dbReference type="PANTHER" id="PTHR13016">
    <property type="entry name" value="AMMECR1 HOMOLOG"/>
    <property type="match status" value="1"/>
</dbReference>
<dbReference type="InterPro" id="IPR002733">
    <property type="entry name" value="AMMECR1_domain"/>
</dbReference>
<evidence type="ECO:0000313" key="2">
    <source>
        <dbReference type="EMBL" id="CAD8058363.1"/>
    </source>
</evidence>
<dbReference type="NCBIfam" id="TIGR00296">
    <property type="entry name" value="TIGR00296 family protein"/>
    <property type="match status" value="1"/>
</dbReference>
<dbReference type="PANTHER" id="PTHR13016:SF0">
    <property type="entry name" value="AMME SYNDROME CANDIDATE GENE 1 PROTEIN"/>
    <property type="match status" value="1"/>
</dbReference>
<reference evidence="2" key="1">
    <citation type="submission" date="2021-01" db="EMBL/GenBank/DDBJ databases">
        <authorList>
            <consortium name="Genoscope - CEA"/>
            <person name="William W."/>
        </authorList>
    </citation>
    <scope>NUCLEOTIDE SEQUENCE</scope>
</reference>
<dbReference type="AlphaFoldDB" id="A0A8S1KY13"/>
<name>A0A8S1KY13_PARPR</name>
<evidence type="ECO:0000313" key="3">
    <source>
        <dbReference type="Proteomes" id="UP000688137"/>
    </source>
</evidence>
<accession>A0A8S1KY13</accession>